<dbReference type="RefSeq" id="WP_253740141.1">
    <property type="nucleotide sequence ID" value="NZ_BAABKA010000013.1"/>
</dbReference>
<protein>
    <recommendedName>
        <fullName evidence="2">DUF5107 domain-containing protein</fullName>
    </recommendedName>
</protein>
<organism evidence="3 4">
    <name type="scientific">Nonomuraea thailandensis</name>
    <dbReference type="NCBI Taxonomy" id="1188745"/>
    <lineage>
        <taxon>Bacteria</taxon>
        <taxon>Bacillati</taxon>
        <taxon>Actinomycetota</taxon>
        <taxon>Actinomycetes</taxon>
        <taxon>Streptosporangiales</taxon>
        <taxon>Streptosporangiaceae</taxon>
        <taxon>Nonomuraea</taxon>
    </lineage>
</organism>
<gene>
    <name evidence="3" type="ORF">HD597_000622</name>
</gene>
<sequence length="620" mass="68571">MTSTLYVTGLSIPTGEPPRASSLPILSSCRPNVQVLDADQEMRAGMEYGSPPTLLPYTRQEGYGRNRADRDHVAIVLENETLCATFLPEHGGRLWSLTHKPTGRDLLHRNPLLQHANLALRDAWFAGGVEWNLGTTGHWGLTSSPLHAARAERPVGTPVLRLYEFERMRRLVVQIDAYLPSGSPVLFVHIKLHNPHGHEVPVYWWSNLAVPETPDTRVLTPAEHAYQYGYGAKLRRIRLLPDAGYPARQQSASDHFFELDAGQPPWIAALDGDGRGIAHASTARLRGRKLFCWGTGPGGRHWQEWLSGPDNLYLEIQGGLARTQLEHLPISAATNWSWLEAFGMAEADPVAVHGAWADATAAAGDAVKDLIPPGLLEDELAAARLWHDFPPIEQLHTGSGWGALERAADVLPDLPAVPFGQPGPDQEPWLHLLKSGELPATDPPALPVIGQPWRRLLEQHVPDWHALLHLGLLRMADGDTDGAREAWTTSLSLRSTPWALRNLAWLEEPDERANLLLQAQAMLPRLRQLTVETLEALLAANRPATALDVIDSLDGHDSRVTLLECRAALAAGDLARAKRLLDDELQVPDLGEGEDDLSELWQAVHGRDRPIPPRYDFRMR</sequence>
<evidence type="ECO:0000313" key="4">
    <source>
        <dbReference type="Proteomes" id="UP001139648"/>
    </source>
</evidence>
<reference evidence="3" key="1">
    <citation type="submission" date="2022-06" db="EMBL/GenBank/DDBJ databases">
        <title>Sequencing the genomes of 1000 actinobacteria strains.</title>
        <authorList>
            <person name="Klenk H.-P."/>
        </authorList>
    </citation>
    <scope>NUCLEOTIDE SEQUENCE</scope>
    <source>
        <strain evidence="3">DSM 46694</strain>
    </source>
</reference>
<dbReference type="Proteomes" id="UP001139648">
    <property type="component" value="Unassembled WGS sequence"/>
</dbReference>
<dbReference type="EMBL" id="JAMZEB010000001">
    <property type="protein sequence ID" value="MCP2353602.1"/>
    <property type="molecule type" value="Genomic_DNA"/>
</dbReference>
<proteinExistence type="predicted"/>
<name>A0A9X2JXY7_9ACTN</name>
<evidence type="ECO:0000259" key="2">
    <source>
        <dbReference type="Pfam" id="PF17128"/>
    </source>
</evidence>
<feature type="domain" description="DUF5107" evidence="2">
    <location>
        <begin position="53"/>
        <end position="325"/>
    </location>
</feature>
<feature type="region of interest" description="Disordered" evidence="1">
    <location>
        <begin position="1"/>
        <end position="23"/>
    </location>
</feature>
<comment type="caution">
    <text evidence="3">The sequence shown here is derived from an EMBL/GenBank/DDBJ whole genome shotgun (WGS) entry which is preliminary data.</text>
</comment>
<keyword evidence="4" id="KW-1185">Reference proteome</keyword>
<evidence type="ECO:0000313" key="3">
    <source>
        <dbReference type="EMBL" id="MCP2353602.1"/>
    </source>
</evidence>
<dbReference type="Pfam" id="PF17128">
    <property type="entry name" value="DUF5107"/>
    <property type="match status" value="1"/>
</dbReference>
<dbReference type="InterPro" id="IPR033396">
    <property type="entry name" value="DUF5107"/>
</dbReference>
<dbReference type="AlphaFoldDB" id="A0A9X2JXY7"/>
<evidence type="ECO:0000256" key="1">
    <source>
        <dbReference type="SAM" id="MobiDB-lite"/>
    </source>
</evidence>
<accession>A0A9X2JXY7</accession>